<dbReference type="AlphaFoldDB" id="A0A183UNB9"/>
<keyword evidence="7" id="KW-1015">Disulfide bond</keyword>
<dbReference type="GO" id="GO:0004993">
    <property type="term" value="F:G protein-coupled serotonin receptor activity"/>
    <property type="evidence" value="ECO:0007669"/>
    <property type="project" value="UniProtKB-ARBA"/>
</dbReference>
<protein>
    <submittedName>
        <fullName evidence="14">G_PROTEIN_RECEP_F1_2 domain-containing protein</fullName>
    </submittedName>
</protein>
<keyword evidence="6 10" id="KW-0472">Membrane</keyword>
<name>A0A183UNB9_TOXCA</name>
<dbReference type="PROSITE" id="PS50262">
    <property type="entry name" value="G_PROTEIN_RECEP_F1_2"/>
    <property type="match status" value="1"/>
</dbReference>
<proteinExistence type="predicted"/>
<feature type="transmembrane region" description="Helical" evidence="10">
    <location>
        <begin position="24"/>
        <end position="46"/>
    </location>
</feature>
<evidence type="ECO:0000256" key="3">
    <source>
        <dbReference type="ARBA" id="ARBA00022692"/>
    </source>
</evidence>
<dbReference type="GO" id="GO:0071880">
    <property type="term" value="P:adenylate cyclase-activating adrenergic receptor signaling pathway"/>
    <property type="evidence" value="ECO:0007669"/>
    <property type="project" value="TreeGrafter"/>
</dbReference>
<dbReference type="Proteomes" id="UP000050794">
    <property type="component" value="Unassembled WGS sequence"/>
</dbReference>
<dbReference type="SUPFAM" id="SSF81321">
    <property type="entry name" value="Family A G protein-coupled receptor-like"/>
    <property type="match status" value="1"/>
</dbReference>
<evidence type="ECO:0000256" key="5">
    <source>
        <dbReference type="ARBA" id="ARBA00023040"/>
    </source>
</evidence>
<reference evidence="12 13" key="2">
    <citation type="submission" date="2018-11" db="EMBL/GenBank/DDBJ databases">
        <authorList>
            <consortium name="Pathogen Informatics"/>
        </authorList>
    </citation>
    <scope>NUCLEOTIDE SEQUENCE [LARGE SCALE GENOMIC DNA]</scope>
</reference>
<gene>
    <name evidence="12" type="ORF">TCNE_LOCUS9989</name>
</gene>
<dbReference type="EMBL" id="UYWY01020352">
    <property type="protein sequence ID" value="VDM41310.1"/>
    <property type="molecule type" value="Genomic_DNA"/>
</dbReference>
<evidence type="ECO:0000313" key="14">
    <source>
        <dbReference type="WBParaSite" id="TCNE_0000998901-mRNA-1"/>
    </source>
</evidence>
<dbReference type="Gene3D" id="1.20.1070.10">
    <property type="entry name" value="Rhodopsin 7-helix transmembrane proteins"/>
    <property type="match status" value="1"/>
</dbReference>
<keyword evidence="5" id="KW-0297">G-protein coupled receptor</keyword>
<evidence type="ECO:0000259" key="11">
    <source>
        <dbReference type="PROSITE" id="PS50262"/>
    </source>
</evidence>
<reference evidence="14" key="1">
    <citation type="submission" date="2016-06" db="UniProtKB">
        <authorList>
            <consortium name="WormBaseParasite"/>
        </authorList>
    </citation>
    <scope>IDENTIFICATION</scope>
</reference>
<accession>A0A183UNB9</accession>
<evidence type="ECO:0000313" key="12">
    <source>
        <dbReference type="EMBL" id="VDM41310.1"/>
    </source>
</evidence>
<evidence type="ECO:0000256" key="2">
    <source>
        <dbReference type="ARBA" id="ARBA00022475"/>
    </source>
</evidence>
<dbReference type="InterPro" id="IPR000276">
    <property type="entry name" value="GPCR_Rhodpsn"/>
</dbReference>
<evidence type="ECO:0000313" key="13">
    <source>
        <dbReference type="Proteomes" id="UP000050794"/>
    </source>
</evidence>
<keyword evidence="3 10" id="KW-0812">Transmembrane</keyword>
<evidence type="ECO:0000256" key="1">
    <source>
        <dbReference type="ARBA" id="ARBA00004651"/>
    </source>
</evidence>
<feature type="transmembrane region" description="Helical" evidence="10">
    <location>
        <begin position="58"/>
        <end position="77"/>
    </location>
</feature>
<dbReference type="PANTHER" id="PTHR24248:SF199">
    <property type="entry name" value="IP13425P-RELATED"/>
    <property type="match status" value="1"/>
</dbReference>
<dbReference type="GO" id="GO:0005886">
    <property type="term" value="C:plasma membrane"/>
    <property type="evidence" value="ECO:0007669"/>
    <property type="project" value="UniProtKB-SubCell"/>
</dbReference>
<comment type="subcellular location">
    <subcellularLocation>
        <location evidence="1">Cell membrane</location>
        <topology evidence="1">Multi-pass membrane protein</topology>
    </subcellularLocation>
</comment>
<evidence type="ECO:0000256" key="7">
    <source>
        <dbReference type="ARBA" id="ARBA00023157"/>
    </source>
</evidence>
<evidence type="ECO:0000256" key="6">
    <source>
        <dbReference type="ARBA" id="ARBA00023136"/>
    </source>
</evidence>
<dbReference type="PRINTS" id="PR00237">
    <property type="entry name" value="GPCRRHODOPSN"/>
</dbReference>
<sequence>MNFLLQVHNGKAQERGEGKARKTLGVIMSVFIFCWVPFFLIALLKPYGVIPPRWLDHLVLWLGYSNSLLNPLIYCKYNREFRVPFREMLCCRFRTLQSVMRRESFTSKFGPAR</sequence>
<feature type="domain" description="G-protein coupled receptors family 1 profile" evidence="11">
    <location>
        <begin position="1"/>
        <end position="74"/>
    </location>
</feature>
<organism evidence="13 14">
    <name type="scientific">Toxocara canis</name>
    <name type="common">Canine roundworm</name>
    <dbReference type="NCBI Taxonomy" id="6265"/>
    <lineage>
        <taxon>Eukaryota</taxon>
        <taxon>Metazoa</taxon>
        <taxon>Ecdysozoa</taxon>
        <taxon>Nematoda</taxon>
        <taxon>Chromadorea</taxon>
        <taxon>Rhabditida</taxon>
        <taxon>Spirurina</taxon>
        <taxon>Ascaridomorpha</taxon>
        <taxon>Ascaridoidea</taxon>
        <taxon>Toxocaridae</taxon>
        <taxon>Toxocara</taxon>
    </lineage>
</organism>
<dbReference type="PANTHER" id="PTHR24248">
    <property type="entry name" value="ADRENERGIC RECEPTOR-RELATED G-PROTEIN COUPLED RECEPTOR"/>
    <property type="match status" value="1"/>
</dbReference>
<dbReference type="GO" id="GO:0043410">
    <property type="term" value="P:positive regulation of MAPK cascade"/>
    <property type="evidence" value="ECO:0007669"/>
    <property type="project" value="TreeGrafter"/>
</dbReference>
<keyword evidence="9" id="KW-0807">Transducer</keyword>
<evidence type="ECO:0000256" key="9">
    <source>
        <dbReference type="ARBA" id="ARBA00023224"/>
    </source>
</evidence>
<keyword evidence="4 10" id="KW-1133">Transmembrane helix</keyword>
<dbReference type="Pfam" id="PF00001">
    <property type="entry name" value="7tm_1"/>
    <property type="match status" value="1"/>
</dbReference>
<keyword evidence="8" id="KW-0675">Receptor</keyword>
<keyword evidence="2" id="KW-1003">Cell membrane</keyword>
<evidence type="ECO:0000256" key="4">
    <source>
        <dbReference type="ARBA" id="ARBA00022989"/>
    </source>
</evidence>
<evidence type="ECO:0000256" key="8">
    <source>
        <dbReference type="ARBA" id="ARBA00023170"/>
    </source>
</evidence>
<dbReference type="InterPro" id="IPR017452">
    <property type="entry name" value="GPCR_Rhodpsn_7TM"/>
</dbReference>
<evidence type="ECO:0000256" key="10">
    <source>
        <dbReference type="SAM" id="Phobius"/>
    </source>
</evidence>
<dbReference type="WBParaSite" id="TCNE_0000998901-mRNA-1">
    <property type="protein sequence ID" value="TCNE_0000998901-mRNA-1"/>
    <property type="gene ID" value="TCNE_0000998901"/>
</dbReference>
<keyword evidence="13" id="KW-1185">Reference proteome</keyword>